<dbReference type="GO" id="GO:0007165">
    <property type="term" value="P:signal transduction"/>
    <property type="evidence" value="ECO:0007669"/>
    <property type="project" value="UniProtKB-KW"/>
</dbReference>
<evidence type="ECO:0000256" key="1">
    <source>
        <dbReference type="ARBA" id="ARBA00004370"/>
    </source>
</evidence>
<feature type="transmembrane region" description="Helical" evidence="5">
    <location>
        <begin position="140"/>
        <end position="160"/>
    </location>
</feature>
<dbReference type="Gene3D" id="1.10.287.950">
    <property type="entry name" value="Methyl-accepting chemotaxis protein"/>
    <property type="match status" value="1"/>
</dbReference>
<proteinExistence type="inferred from homology"/>
<gene>
    <name evidence="9" type="ORF">SAMN06295987_1011123</name>
</gene>
<keyword evidence="2" id="KW-0145">Chemotaxis</keyword>
<evidence type="ECO:0000313" key="9">
    <source>
        <dbReference type="EMBL" id="SLJ90036.1"/>
    </source>
</evidence>
<keyword evidence="5" id="KW-0472">Membrane</keyword>
<keyword evidence="5" id="KW-0812">Transmembrane</keyword>
<dbReference type="Pfam" id="PF00015">
    <property type="entry name" value="MCPsignal"/>
    <property type="match status" value="1"/>
</dbReference>
<feature type="transmembrane region" description="Helical" evidence="5">
    <location>
        <begin position="12"/>
        <end position="33"/>
    </location>
</feature>
<dbReference type="SUPFAM" id="SSF58104">
    <property type="entry name" value="Methyl-accepting chemotaxis protein (MCP) signaling domain"/>
    <property type="match status" value="1"/>
</dbReference>
<comment type="similarity">
    <text evidence="3">Belongs to the methyl-accepting chemotaxis (MCP) protein family.</text>
</comment>
<dbReference type="PROSITE" id="PS50885">
    <property type="entry name" value="HAMP"/>
    <property type="match status" value="1"/>
</dbReference>
<evidence type="ECO:0000259" key="6">
    <source>
        <dbReference type="PROSITE" id="PS50111"/>
    </source>
</evidence>
<keyword evidence="10" id="KW-1185">Reference proteome</keyword>
<dbReference type="Proteomes" id="UP000190989">
    <property type="component" value="Unassembled WGS sequence"/>
</dbReference>
<reference evidence="10" key="1">
    <citation type="submission" date="2017-02" db="EMBL/GenBank/DDBJ databases">
        <authorList>
            <person name="Varghese N."/>
            <person name="Submissions S."/>
        </authorList>
    </citation>
    <scope>NUCLEOTIDE SEQUENCE [LARGE SCALE GENOMIC DNA]</scope>
    <source>
        <strain evidence="10">SM117</strain>
    </source>
</reference>
<name>A0A1U6H2T8_9SPHN</name>
<evidence type="ECO:0000256" key="5">
    <source>
        <dbReference type="SAM" id="Phobius"/>
    </source>
</evidence>
<dbReference type="GO" id="GO:0006935">
    <property type="term" value="P:chemotaxis"/>
    <property type="evidence" value="ECO:0007669"/>
    <property type="project" value="UniProtKB-KW"/>
</dbReference>
<comment type="subcellular location">
    <subcellularLocation>
        <location evidence="1">Membrane</location>
    </subcellularLocation>
</comment>
<keyword evidence="5" id="KW-1133">Transmembrane helix</keyword>
<dbReference type="SMART" id="SM00283">
    <property type="entry name" value="MA"/>
    <property type="match status" value="1"/>
</dbReference>
<dbReference type="PROSITE" id="PS50192">
    <property type="entry name" value="T_SNARE"/>
    <property type="match status" value="1"/>
</dbReference>
<evidence type="ECO:0000256" key="2">
    <source>
        <dbReference type="ARBA" id="ARBA00022500"/>
    </source>
</evidence>
<dbReference type="InterPro" id="IPR051310">
    <property type="entry name" value="MCP_chemotaxis"/>
</dbReference>
<feature type="domain" description="HAMP" evidence="8">
    <location>
        <begin position="194"/>
        <end position="246"/>
    </location>
</feature>
<evidence type="ECO:0000313" key="10">
    <source>
        <dbReference type="Proteomes" id="UP000190989"/>
    </source>
</evidence>
<feature type="domain" description="T-SNARE coiled-coil homology" evidence="7">
    <location>
        <begin position="242"/>
        <end position="304"/>
    </location>
</feature>
<dbReference type="STRING" id="428990.SAMN06295987_1011123"/>
<keyword evidence="4" id="KW-0807">Transducer</keyword>
<feature type="transmembrane region" description="Helical" evidence="5">
    <location>
        <begin position="63"/>
        <end position="81"/>
    </location>
</feature>
<feature type="transmembrane region" description="Helical" evidence="5">
    <location>
        <begin position="87"/>
        <end position="105"/>
    </location>
</feature>
<feature type="transmembrane region" description="Helical" evidence="5">
    <location>
        <begin position="39"/>
        <end position="56"/>
    </location>
</feature>
<feature type="transmembrane region" description="Helical" evidence="5">
    <location>
        <begin position="112"/>
        <end position="134"/>
    </location>
</feature>
<dbReference type="PROSITE" id="PS50111">
    <property type="entry name" value="CHEMOTAXIS_TRANSDUC_2"/>
    <property type="match status" value="1"/>
</dbReference>
<dbReference type="PANTHER" id="PTHR43531:SF11">
    <property type="entry name" value="METHYL-ACCEPTING CHEMOTAXIS PROTEIN 3"/>
    <property type="match status" value="1"/>
</dbReference>
<evidence type="ECO:0000256" key="3">
    <source>
        <dbReference type="ARBA" id="ARBA00029447"/>
    </source>
</evidence>
<accession>A0A1U6H2T8</accession>
<sequence>MNELDEMRRKGAQILLAISWLCVAIIAGCAWASGSGPAPALLAAAVTIVPTLQVLGRNSGLQARLALGLAIPLYPAIMLWQWSGESWMLDIHMTFFAAIAMLTLLADWRPVLLAAGVTAVHHLTTNFAAPSLVFPDGADFARVLLHAVIVVLETGVLVVLSGGFERLVIDQAAAHEARANAEKTAQIERTRAAEDQKQVIDQIGRGLRGLASGDLSLRLSDAFPEGYEELRGYFNSAASDLDDIVRDVTRSAGQIESGSREIRSASDDLALRTEQQAATLEDIANTLRQLSTTVQANAKSAQNLQANVARARSDALSGNSVVASAVGAMGEIERSADEIHQIITLIDGIAFQTNLLALNAGVEAARAGEAGKGFAVVANEVRALAQRSAEAANQIKDLIGTSSVQVSEGVKLVGQSGESLMTIVSGIAEIDEAIARIASVSQEQAVEIGRINERIARLDSATQENAAMVEEGTAAARHLSSEAEGMTRTVAHFRVSGQKNAGKQDGSCAKLLQAA</sequence>
<dbReference type="FunFam" id="1.10.287.950:FF:000001">
    <property type="entry name" value="Methyl-accepting chemotaxis sensory transducer"/>
    <property type="match status" value="1"/>
</dbReference>
<dbReference type="InterPro" id="IPR003660">
    <property type="entry name" value="HAMP_dom"/>
</dbReference>
<evidence type="ECO:0000259" key="8">
    <source>
        <dbReference type="PROSITE" id="PS50885"/>
    </source>
</evidence>
<feature type="domain" description="Methyl-accepting transducer" evidence="6">
    <location>
        <begin position="251"/>
        <end position="480"/>
    </location>
</feature>
<dbReference type="PANTHER" id="PTHR43531">
    <property type="entry name" value="PROTEIN ICFG"/>
    <property type="match status" value="1"/>
</dbReference>
<dbReference type="EMBL" id="FVZE01000001">
    <property type="protein sequence ID" value="SLJ90036.1"/>
    <property type="molecule type" value="Genomic_DNA"/>
</dbReference>
<protein>
    <submittedName>
        <fullName evidence="9">Methyl-accepting chemotaxis protein</fullName>
    </submittedName>
</protein>
<organism evidence="9 10">
    <name type="scientific">Novosphingobium mathurense</name>
    <dbReference type="NCBI Taxonomy" id="428990"/>
    <lineage>
        <taxon>Bacteria</taxon>
        <taxon>Pseudomonadati</taxon>
        <taxon>Pseudomonadota</taxon>
        <taxon>Alphaproteobacteria</taxon>
        <taxon>Sphingomonadales</taxon>
        <taxon>Sphingomonadaceae</taxon>
        <taxon>Novosphingobium</taxon>
    </lineage>
</organism>
<dbReference type="InterPro" id="IPR000727">
    <property type="entry name" value="T_SNARE_dom"/>
</dbReference>
<dbReference type="InterPro" id="IPR004089">
    <property type="entry name" value="MCPsignal_dom"/>
</dbReference>
<evidence type="ECO:0000256" key="4">
    <source>
        <dbReference type="PROSITE-ProRule" id="PRU00284"/>
    </source>
</evidence>
<dbReference type="RefSeq" id="WP_079729691.1">
    <property type="nucleotide sequence ID" value="NZ_FVZE01000001.1"/>
</dbReference>
<dbReference type="GO" id="GO:0016020">
    <property type="term" value="C:membrane"/>
    <property type="evidence" value="ECO:0007669"/>
    <property type="project" value="UniProtKB-SubCell"/>
</dbReference>
<dbReference type="CDD" id="cd11386">
    <property type="entry name" value="MCP_signal"/>
    <property type="match status" value="1"/>
</dbReference>
<dbReference type="AlphaFoldDB" id="A0A1U6H2T8"/>
<evidence type="ECO:0000259" key="7">
    <source>
        <dbReference type="PROSITE" id="PS50192"/>
    </source>
</evidence>